<evidence type="ECO:0000313" key="2">
    <source>
        <dbReference type="Proteomes" id="UP001430584"/>
    </source>
</evidence>
<protein>
    <submittedName>
        <fullName evidence="1">Uncharacterized protein</fullName>
    </submittedName>
</protein>
<evidence type="ECO:0000313" key="1">
    <source>
        <dbReference type="EMBL" id="KAL0256664.1"/>
    </source>
</evidence>
<proteinExistence type="predicted"/>
<dbReference type="EMBL" id="JAJVCZ030000009">
    <property type="protein sequence ID" value="KAL0256664.1"/>
    <property type="molecule type" value="Genomic_DNA"/>
</dbReference>
<dbReference type="Proteomes" id="UP001430584">
    <property type="component" value="Unassembled WGS sequence"/>
</dbReference>
<gene>
    <name evidence="1" type="ORF">SLS55_009060</name>
</gene>
<name>A0ABR3C7Q1_9PEZI</name>
<reference evidence="1 2" key="1">
    <citation type="submission" date="2024-02" db="EMBL/GenBank/DDBJ databases">
        <title>De novo assembly and annotation of 12 fungi associated with fruit tree decline syndrome in Ontario, Canada.</title>
        <authorList>
            <person name="Sulman M."/>
            <person name="Ellouze W."/>
            <person name="Ilyukhin E."/>
        </authorList>
    </citation>
    <scope>NUCLEOTIDE SEQUENCE [LARGE SCALE GENOMIC DNA]</scope>
    <source>
        <strain evidence="1 2">FDS-637</strain>
    </source>
</reference>
<comment type="caution">
    <text evidence="1">The sequence shown here is derived from an EMBL/GenBank/DDBJ whole genome shotgun (WGS) entry which is preliminary data.</text>
</comment>
<organism evidence="1 2">
    <name type="scientific">Diplodia seriata</name>
    <dbReference type="NCBI Taxonomy" id="420778"/>
    <lineage>
        <taxon>Eukaryota</taxon>
        <taxon>Fungi</taxon>
        <taxon>Dikarya</taxon>
        <taxon>Ascomycota</taxon>
        <taxon>Pezizomycotina</taxon>
        <taxon>Dothideomycetes</taxon>
        <taxon>Dothideomycetes incertae sedis</taxon>
        <taxon>Botryosphaeriales</taxon>
        <taxon>Botryosphaeriaceae</taxon>
        <taxon>Diplodia</taxon>
    </lineage>
</organism>
<accession>A0ABR3C7Q1</accession>
<dbReference type="RefSeq" id="XP_066629693.1">
    <property type="nucleotide sequence ID" value="XM_066780464.1"/>
</dbReference>
<dbReference type="GeneID" id="92013145"/>
<sequence length="128" mass="14661">MPADDDAAGNAHELLASQRERRKLLEDERRQLRQDIVIRASHAGQLCNTVENQGKTVSSIPKDSIRPFVRALRQLAKLNRLINECEKDKSLLMGDIMSWRENYRDTNAQDLLGMNPPRLTKRTRANVP</sequence>
<keyword evidence="2" id="KW-1185">Reference proteome</keyword>